<evidence type="ECO:0000313" key="2">
    <source>
        <dbReference type="EMBL" id="CAF0983279.1"/>
    </source>
</evidence>
<evidence type="ECO:0000313" key="4">
    <source>
        <dbReference type="Proteomes" id="UP000663845"/>
    </source>
</evidence>
<sequence length="306" mass="35258">MIPVLRSIDNLLNRFDELSKSHTNFLTDFDTNFPNIKNPLRDVTRSEEEQQKTAANILLVINENYDEKSSPETIGSFHQRIIKNRYHHRPPNYISNENLSFQYVPSRSSSVTTDSTLLSSRVSQITTVSSNASQSTIRPSNHESKIKLNTKTKPKVILQNSTTPRRFASSSVTRFTMETVNRLSKPKTYPQLFDEKPVVEQTHRRSKPHENIKKNTFESPTTESMLSSGIKRTKAIFIKPSSKKLKIDNKVPKNTSINNFTCPLVFQTPIPTVNFNFPIEQEHKLSRFAVFPKTILTGKRFKYYFD</sequence>
<comment type="caution">
    <text evidence="2">The sequence shown here is derived from an EMBL/GenBank/DDBJ whole genome shotgun (WGS) entry which is preliminary data.</text>
</comment>
<dbReference type="Proteomes" id="UP000663845">
    <property type="component" value="Unassembled WGS sequence"/>
</dbReference>
<accession>A0A814FPH6</accession>
<evidence type="ECO:0000256" key="1">
    <source>
        <dbReference type="SAM" id="MobiDB-lite"/>
    </source>
</evidence>
<dbReference type="EMBL" id="CAJNOG010000128">
    <property type="protein sequence ID" value="CAF0983279.1"/>
    <property type="molecule type" value="Genomic_DNA"/>
</dbReference>
<feature type="region of interest" description="Disordered" evidence="1">
    <location>
        <begin position="201"/>
        <end position="226"/>
    </location>
</feature>
<gene>
    <name evidence="2" type="ORF">JYZ213_LOCUS15045</name>
    <name evidence="3" type="ORF">OXD698_LOCUS6384</name>
</gene>
<feature type="compositionally biased region" description="Basic and acidic residues" evidence="1">
    <location>
        <begin position="201"/>
        <end position="216"/>
    </location>
</feature>
<organism evidence="2 4">
    <name type="scientific">Adineta steineri</name>
    <dbReference type="NCBI Taxonomy" id="433720"/>
    <lineage>
        <taxon>Eukaryota</taxon>
        <taxon>Metazoa</taxon>
        <taxon>Spiralia</taxon>
        <taxon>Gnathifera</taxon>
        <taxon>Rotifera</taxon>
        <taxon>Eurotatoria</taxon>
        <taxon>Bdelloidea</taxon>
        <taxon>Adinetida</taxon>
        <taxon>Adinetidae</taxon>
        <taxon>Adineta</taxon>
    </lineage>
</organism>
<dbReference type="Proteomes" id="UP000663844">
    <property type="component" value="Unassembled WGS sequence"/>
</dbReference>
<protein>
    <submittedName>
        <fullName evidence="2">Uncharacterized protein</fullName>
    </submittedName>
</protein>
<dbReference type="EMBL" id="CAJOAZ010000277">
    <property type="protein sequence ID" value="CAF3600426.1"/>
    <property type="molecule type" value="Genomic_DNA"/>
</dbReference>
<dbReference type="AlphaFoldDB" id="A0A814FPH6"/>
<proteinExistence type="predicted"/>
<reference evidence="2" key="1">
    <citation type="submission" date="2021-02" db="EMBL/GenBank/DDBJ databases">
        <authorList>
            <person name="Nowell W R."/>
        </authorList>
    </citation>
    <scope>NUCLEOTIDE SEQUENCE</scope>
</reference>
<name>A0A814FPH6_9BILA</name>
<feature type="compositionally biased region" description="Polar residues" evidence="1">
    <location>
        <begin position="217"/>
        <end position="226"/>
    </location>
</feature>
<evidence type="ECO:0000313" key="3">
    <source>
        <dbReference type="EMBL" id="CAF3600426.1"/>
    </source>
</evidence>